<dbReference type="OrthoDB" id="4146344at2"/>
<dbReference type="InterPro" id="IPR044922">
    <property type="entry name" value="DUF2063_N_sf"/>
</dbReference>
<dbReference type="STRING" id="1121352.GCA_000620925_01604"/>
<evidence type="ECO:0000313" key="3">
    <source>
        <dbReference type="EMBL" id="RRD89470.1"/>
    </source>
</evidence>
<organism evidence="3 4">
    <name type="scientific">Conchiformibius steedae</name>
    <dbReference type="NCBI Taxonomy" id="153493"/>
    <lineage>
        <taxon>Bacteria</taxon>
        <taxon>Pseudomonadati</taxon>
        <taxon>Pseudomonadota</taxon>
        <taxon>Betaproteobacteria</taxon>
        <taxon>Neisseriales</taxon>
        <taxon>Neisseriaceae</taxon>
        <taxon>Conchiformibius</taxon>
    </lineage>
</organism>
<proteinExistence type="predicted"/>
<feature type="domain" description="NGO1945-like C-terminal" evidence="2">
    <location>
        <begin position="142"/>
        <end position="222"/>
    </location>
</feature>
<dbReference type="AlphaFoldDB" id="A0A3P2A5G5"/>
<feature type="domain" description="Putative DNA-binding" evidence="1">
    <location>
        <begin position="10"/>
        <end position="94"/>
    </location>
</feature>
<evidence type="ECO:0000259" key="2">
    <source>
        <dbReference type="Pfam" id="PF22106"/>
    </source>
</evidence>
<dbReference type="Gene3D" id="1.10.150.690">
    <property type="entry name" value="DUF2063"/>
    <property type="match status" value="1"/>
</dbReference>
<name>A0A3P2A5G5_9NEIS</name>
<dbReference type="Pfam" id="PF22106">
    <property type="entry name" value="NGO1945_C"/>
    <property type="match status" value="1"/>
</dbReference>
<reference evidence="3 4" key="1">
    <citation type="submission" date="2018-11" db="EMBL/GenBank/DDBJ databases">
        <title>Genomes From Bacteria Associated with the Canine Oral Cavity: a Test Case for Automated Genome-Based Taxonomic Assignment.</title>
        <authorList>
            <person name="Coil D.A."/>
            <person name="Jospin G."/>
            <person name="Darling A.E."/>
            <person name="Wallis C."/>
            <person name="Davis I.J."/>
            <person name="Harris S."/>
            <person name="Eisen J.A."/>
            <person name="Holcombe L.J."/>
            <person name="O'Flynn C."/>
        </authorList>
    </citation>
    <scope>NUCLEOTIDE SEQUENCE [LARGE SCALE GENOMIC DNA]</scope>
    <source>
        <strain evidence="3 4">COT-280</strain>
    </source>
</reference>
<evidence type="ECO:0000259" key="1">
    <source>
        <dbReference type="Pfam" id="PF09836"/>
    </source>
</evidence>
<dbReference type="InterPro" id="IPR018640">
    <property type="entry name" value="DUF2063"/>
</dbReference>
<dbReference type="RefSeq" id="WP_124795685.1">
    <property type="nucleotide sequence ID" value="NZ_RQYC01000015.1"/>
</dbReference>
<gene>
    <name evidence="3" type="ORF">EII21_08760</name>
</gene>
<keyword evidence="4" id="KW-1185">Reference proteome</keyword>
<dbReference type="Pfam" id="PF09836">
    <property type="entry name" value="DUF2063"/>
    <property type="match status" value="1"/>
</dbReference>
<comment type="caution">
    <text evidence="3">The sequence shown here is derived from an EMBL/GenBank/DDBJ whole genome shotgun (WGS) entry which is preliminary data.</text>
</comment>
<protein>
    <submittedName>
        <fullName evidence="3">DUF2063 domain-containing protein</fullName>
    </submittedName>
</protein>
<dbReference type="InterPro" id="IPR054098">
    <property type="entry name" value="NGO1945-like_C"/>
</dbReference>
<dbReference type="EMBL" id="RQYC01000015">
    <property type="protein sequence ID" value="RRD89470.1"/>
    <property type="molecule type" value="Genomic_DNA"/>
</dbReference>
<evidence type="ECO:0000313" key="4">
    <source>
        <dbReference type="Proteomes" id="UP000269923"/>
    </source>
</evidence>
<accession>A0A3P2A5G5</accession>
<sequence length="239" mass="26752">MSEAKISSAEFQAMLANYVRDPSQPAPPGMPPERLAVYNRLVRNNIQNFLDLCFSDSQHFADAALWEHLQNRFLAEAQPESPFFNDIPAQFLAYAQSKNGADKLPDNVLAMMDFETALLHAETALLPESDGSWQDDTLLRFSPAARLTHYPCDFVSSGLERLDEGETAVLTWRNPHNEVYYRKLENTDLFLLEHFSSQDDSLNSLAAALYELTGNSAEAWLRDAVGAWIKAGVLLPVAD</sequence>
<dbReference type="Gene3D" id="3.90.930.50">
    <property type="match status" value="1"/>
</dbReference>
<dbReference type="Proteomes" id="UP000269923">
    <property type="component" value="Unassembled WGS sequence"/>
</dbReference>